<gene>
    <name evidence="18" type="primary">lidS</name>
    <name evidence="18" type="ORF">Lche_1495</name>
    <name evidence="19" type="ORF">NCTC11976_02167</name>
</gene>
<dbReference type="PROSITE" id="PS00455">
    <property type="entry name" value="AMP_BINDING"/>
    <property type="match status" value="1"/>
</dbReference>
<evidence type="ECO:0000256" key="15">
    <source>
        <dbReference type="SAM" id="MobiDB-lite"/>
    </source>
</evidence>
<evidence type="ECO:0000256" key="6">
    <source>
        <dbReference type="ARBA" id="ARBA00022741"/>
    </source>
</evidence>
<dbReference type="Proteomes" id="UP000277577">
    <property type="component" value="Chromosome"/>
</dbReference>
<dbReference type="Gene3D" id="3.30.300.30">
    <property type="match status" value="1"/>
</dbReference>
<dbReference type="PANTHER" id="PTHR43767">
    <property type="entry name" value="LONG-CHAIN-FATTY-ACID--COA LIGASE"/>
    <property type="match status" value="1"/>
</dbReference>
<accession>A0A0W0S7J1</accession>
<keyword evidence="11" id="KW-0472">Membrane</keyword>
<keyword evidence="5 18" id="KW-0436">Ligase</keyword>
<name>A0A0W0S7J1_9GAMM</name>
<dbReference type="GO" id="GO:0016020">
    <property type="term" value="C:membrane"/>
    <property type="evidence" value="ECO:0007669"/>
    <property type="project" value="UniProtKB-SubCell"/>
</dbReference>
<dbReference type="Gene3D" id="3.40.50.980">
    <property type="match status" value="2"/>
</dbReference>
<dbReference type="InterPro" id="IPR025110">
    <property type="entry name" value="AMP-bd_C"/>
</dbReference>
<keyword evidence="10" id="KW-0443">Lipid metabolism</keyword>
<comment type="subcellular location">
    <subcellularLocation>
        <location evidence="2">Membrane</location>
        <topology evidence="2">Peripheral membrane protein</topology>
    </subcellularLocation>
</comment>
<evidence type="ECO:0000259" key="16">
    <source>
        <dbReference type="Pfam" id="PF00501"/>
    </source>
</evidence>
<evidence type="ECO:0000256" key="3">
    <source>
        <dbReference type="ARBA" id="ARBA00005005"/>
    </source>
</evidence>
<dbReference type="Gene3D" id="2.30.38.10">
    <property type="entry name" value="Luciferase, Domain 3"/>
    <property type="match status" value="1"/>
</dbReference>
<dbReference type="OrthoDB" id="9803968at2"/>
<evidence type="ECO:0000256" key="2">
    <source>
        <dbReference type="ARBA" id="ARBA00004170"/>
    </source>
</evidence>
<dbReference type="FunFam" id="3.30.300.30:FF:000006">
    <property type="entry name" value="Long-chain-fatty-acid--CoA ligase FadD"/>
    <property type="match status" value="1"/>
</dbReference>
<feature type="region of interest" description="Disordered" evidence="15">
    <location>
        <begin position="551"/>
        <end position="570"/>
    </location>
</feature>
<comment type="similarity">
    <text evidence="4">Belongs to the ATP-dependent AMP-binding enzyme family.</text>
</comment>
<reference evidence="19 21" key="2">
    <citation type="submission" date="2018-12" db="EMBL/GenBank/DDBJ databases">
        <authorList>
            <consortium name="Pathogen Informatics"/>
        </authorList>
    </citation>
    <scope>NUCLEOTIDE SEQUENCE [LARGE SCALE GENOMIC DNA]</scope>
    <source>
        <strain evidence="19 21">NCTC11976</strain>
    </source>
</reference>
<reference evidence="18 20" key="1">
    <citation type="submission" date="2015-11" db="EMBL/GenBank/DDBJ databases">
        <title>Genomic analysis of 38 Legionella species identifies large and diverse effector repertoires.</title>
        <authorList>
            <person name="Burstein D."/>
            <person name="Amaro F."/>
            <person name="Zusman T."/>
            <person name="Lifshitz Z."/>
            <person name="Cohen O."/>
            <person name="Gilbert J.A."/>
            <person name="Pupko T."/>
            <person name="Shuman H.A."/>
            <person name="Segal G."/>
        </authorList>
    </citation>
    <scope>NUCLEOTIDE SEQUENCE [LARGE SCALE GENOMIC DNA]</scope>
    <source>
        <strain evidence="18 20">ORW</strain>
    </source>
</reference>
<evidence type="ECO:0000256" key="11">
    <source>
        <dbReference type="ARBA" id="ARBA00023136"/>
    </source>
</evidence>
<evidence type="ECO:0000259" key="17">
    <source>
        <dbReference type="Pfam" id="PF13193"/>
    </source>
</evidence>
<proteinExistence type="inferred from homology"/>
<dbReference type="GO" id="GO:0004467">
    <property type="term" value="F:long-chain fatty acid-CoA ligase activity"/>
    <property type="evidence" value="ECO:0007669"/>
    <property type="project" value="UniProtKB-EC"/>
</dbReference>
<evidence type="ECO:0000256" key="13">
    <source>
        <dbReference type="ARBA" id="ARBA00039545"/>
    </source>
</evidence>
<dbReference type="InterPro" id="IPR000873">
    <property type="entry name" value="AMP-dep_synth/lig_dom"/>
</dbReference>
<keyword evidence="7" id="KW-0276">Fatty acid metabolism</keyword>
<organism evidence="18 20">
    <name type="scientific">Legionella cherrii</name>
    <dbReference type="NCBI Taxonomy" id="28084"/>
    <lineage>
        <taxon>Bacteria</taxon>
        <taxon>Pseudomonadati</taxon>
        <taxon>Pseudomonadota</taxon>
        <taxon>Gammaproteobacteria</taxon>
        <taxon>Legionellales</taxon>
        <taxon>Legionellaceae</taxon>
        <taxon>Legionella</taxon>
    </lineage>
</organism>
<keyword evidence="6" id="KW-0547">Nucleotide-binding</keyword>
<keyword evidence="9" id="KW-0460">Magnesium</keyword>
<dbReference type="InterPro" id="IPR050237">
    <property type="entry name" value="ATP-dep_AMP-bd_enzyme"/>
</dbReference>
<dbReference type="PANTHER" id="PTHR43767:SF8">
    <property type="entry name" value="LONG-CHAIN-FATTY-ACID--COA LIGASE"/>
    <property type="match status" value="1"/>
</dbReference>
<dbReference type="SUPFAM" id="SSF56801">
    <property type="entry name" value="Acetyl-CoA synthetase-like"/>
    <property type="match status" value="1"/>
</dbReference>
<evidence type="ECO:0000256" key="5">
    <source>
        <dbReference type="ARBA" id="ARBA00022598"/>
    </source>
</evidence>
<evidence type="ECO:0000256" key="14">
    <source>
        <dbReference type="ARBA" id="ARBA00042773"/>
    </source>
</evidence>
<evidence type="ECO:0000256" key="7">
    <source>
        <dbReference type="ARBA" id="ARBA00022832"/>
    </source>
</evidence>
<dbReference type="InterPro" id="IPR020845">
    <property type="entry name" value="AMP-binding_CS"/>
</dbReference>
<dbReference type="AlphaFoldDB" id="A0A0W0S7J1"/>
<evidence type="ECO:0000313" key="19">
    <source>
        <dbReference type="EMBL" id="VEB37339.1"/>
    </source>
</evidence>
<dbReference type="Pfam" id="PF00501">
    <property type="entry name" value="AMP-binding"/>
    <property type="match status" value="1"/>
</dbReference>
<keyword evidence="8" id="KW-0067">ATP-binding</keyword>
<dbReference type="Proteomes" id="UP000054921">
    <property type="component" value="Unassembled WGS sequence"/>
</dbReference>
<evidence type="ECO:0000256" key="10">
    <source>
        <dbReference type="ARBA" id="ARBA00023098"/>
    </source>
</evidence>
<feature type="domain" description="AMP-dependent synthetase/ligase" evidence="16">
    <location>
        <begin position="29"/>
        <end position="419"/>
    </location>
</feature>
<evidence type="ECO:0000313" key="18">
    <source>
        <dbReference type="EMBL" id="KTC79475.1"/>
    </source>
</evidence>
<evidence type="ECO:0000256" key="9">
    <source>
        <dbReference type="ARBA" id="ARBA00022842"/>
    </source>
</evidence>
<evidence type="ECO:0000313" key="20">
    <source>
        <dbReference type="Proteomes" id="UP000054921"/>
    </source>
</evidence>
<dbReference type="EMBL" id="LR134173">
    <property type="protein sequence ID" value="VEB37339.1"/>
    <property type="molecule type" value="Genomic_DNA"/>
</dbReference>
<keyword evidence="21" id="KW-1185">Reference proteome</keyword>
<evidence type="ECO:0000256" key="8">
    <source>
        <dbReference type="ARBA" id="ARBA00022840"/>
    </source>
</evidence>
<evidence type="ECO:0000256" key="1">
    <source>
        <dbReference type="ARBA" id="ARBA00001946"/>
    </source>
</evidence>
<sequence length="570" mass="62903">MDKRWFEQYQKGVPHEIDASQYSSLVDLFKESCTRYAKKTSYTNLGSSITFSELDELSRDLAAYLQQLKLDKGTRVAIMLPNVIQYPVALFAILRAGYVVVNTNPLYTTDELVHQINDSGAEAIIVLANFAKTVEKALNSMPTLKHVIVTEIADLFSTPKRIIINSIIKYVKKMVPAYNIPHAVAFNYALLEGKQSPLHHVELDHDDIAFLQYTGGTTGVAKGAVLTHGNMVSNVLQADAWIKPIGLDGDETIVTAIPLYHVFSLTANCLTFLKLGAKNILITNPRDVGHFIKEIKKAHFSAITGVNTLFNALLNHPKFKEVDFSKLKISLAGGMALQKSVALKWLEVTKTPVLEAYGLTETSPAAIINPMNLVEYNGSVGLPLPSTDVIILDDEEHEVPIGTSGEICIKGPQVTPGYWKRPDETALVFTKNGYLKTGDIGKMDEEGFIYLVDRKKDMLLVSGFNVYPNEVEQVIAMHPGVLEVGVVGIVDKESGERVKACIVKRDPSLTAEQIIAYCREHLTAYKVPKVVEFYDELPKTNVGKILRRALKDSHSTSSPSHPETKPAVAI</sequence>
<dbReference type="EMBL" id="LNXW01000013">
    <property type="protein sequence ID" value="KTC79475.1"/>
    <property type="molecule type" value="Genomic_DNA"/>
</dbReference>
<protein>
    <recommendedName>
        <fullName evidence="13">Long-chain-fatty-acid--CoA ligase</fullName>
        <ecNumber evidence="12">6.2.1.3</ecNumber>
    </recommendedName>
    <alternativeName>
        <fullName evidence="14">Long-chain acyl-CoA synthetase</fullName>
    </alternativeName>
</protein>
<dbReference type="EC" id="6.2.1.3" evidence="12"/>
<dbReference type="RefSeq" id="WP_028380644.1">
    <property type="nucleotide sequence ID" value="NZ_CAAAIT010000001.1"/>
</dbReference>
<evidence type="ECO:0000313" key="21">
    <source>
        <dbReference type="Proteomes" id="UP000277577"/>
    </source>
</evidence>
<evidence type="ECO:0000256" key="4">
    <source>
        <dbReference type="ARBA" id="ARBA00006432"/>
    </source>
</evidence>
<dbReference type="CDD" id="cd05936">
    <property type="entry name" value="FC-FACS_FadD_like"/>
    <property type="match status" value="1"/>
</dbReference>
<comment type="pathway">
    <text evidence="3">Lipid metabolism; fatty acid beta-oxidation.</text>
</comment>
<dbReference type="FunFam" id="3.40.50.12780:FF:000003">
    <property type="entry name" value="Long-chain-fatty-acid--CoA ligase FadD"/>
    <property type="match status" value="1"/>
</dbReference>
<dbReference type="GO" id="GO:0005524">
    <property type="term" value="F:ATP binding"/>
    <property type="evidence" value="ECO:0007669"/>
    <property type="project" value="UniProtKB-KW"/>
</dbReference>
<comment type="cofactor">
    <cofactor evidence="1">
        <name>Mg(2+)</name>
        <dbReference type="ChEBI" id="CHEBI:18420"/>
    </cofactor>
</comment>
<dbReference type="Pfam" id="PF13193">
    <property type="entry name" value="AMP-binding_C"/>
    <property type="match status" value="1"/>
</dbReference>
<dbReference type="InterPro" id="IPR045851">
    <property type="entry name" value="AMP-bd_C_sf"/>
</dbReference>
<evidence type="ECO:0000256" key="12">
    <source>
        <dbReference type="ARBA" id="ARBA00026121"/>
    </source>
</evidence>
<dbReference type="PATRIC" id="fig|28084.5.peg.1625"/>
<dbReference type="STRING" id="28084.Lche_1495"/>
<feature type="domain" description="AMP-binding enzyme C-terminal" evidence="17">
    <location>
        <begin position="470"/>
        <end position="544"/>
    </location>
</feature>